<evidence type="ECO:0000259" key="4">
    <source>
        <dbReference type="Pfam" id="PF20990"/>
    </source>
</evidence>
<accession>A0A916SGQ4</accession>
<keyword evidence="1" id="KW-0812">Transmembrane</keyword>
<organism evidence="5 6">
    <name type="scientific">Conyzicola nivalis</name>
    <dbReference type="NCBI Taxonomy" id="1477021"/>
    <lineage>
        <taxon>Bacteria</taxon>
        <taxon>Bacillati</taxon>
        <taxon>Actinomycetota</taxon>
        <taxon>Actinomycetes</taxon>
        <taxon>Micrococcales</taxon>
        <taxon>Microbacteriaceae</taxon>
        <taxon>Conyzicola</taxon>
    </lineage>
</organism>
<dbReference type="EMBL" id="BMGB01000001">
    <property type="protein sequence ID" value="GGA95441.1"/>
    <property type="molecule type" value="Genomic_DNA"/>
</dbReference>
<keyword evidence="1" id="KW-0472">Membrane</keyword>
<comment type="caution">
    <text evidence="5">The sequence shown here is derived from an EMBL/GenBank/DDBJ whole genome shotgun (WGS) entry which is preliminary data.</text>
</comment>
<feature type="signal peptide" evidence="2">
    <location>
        <begin position="1"/>
        <end position="27"/>
    </location>
</feature>
<feature type="domain" description="DUF2207" evidence="3">
    <location>
        <begin position="47"/>
        <end position="186"/>
    </location>
</feature>
<dbReference type="InterPro" id="IPR018702">
    <property type="entry name" value="DUF2207"/>
</dbReference>
<dbReference type="AlphaFoldDB" id="A0A916SGQ4"/>
<reference evidence="5" key="2">
    <citation type="submission" date="2020-09" db="EMBL/GenBank/DDBJ databases">
        <authorList>
            <person name="Sun Q."/>
            <person name="Zhou Y."/>
        </authorList>
    </citation>
    <scope>NUCLEOTIDE SEQUENCE</scope>
    <source>
        <strain evidence="5">CGMCC 1.12813</strain>
    </source>
</reference>
<feature type="transmembrane region" description="Helical" evidence="1">
    <location>
        <begin position="441"/>
        <end position="462"/>
    </location>
</feature>
<feature type="transmembrane region" description="Helical" evidence="1">
    <location>
        <begin position="254"/>
        <end position="276"/>
    </location>
</feature>
<dbReference type="RefSeq" id="WP_188509333.1">
    <property type="nucleotide sequence ID" value="NZ_BMGB01000001.1"/>
</dbReference>
<evidence type="ECO:0000256" key="1">
    <source>
        <dbReference type="SAM" id="Phobius"/>
    </source>
</evidence>
<keyword evidence="2" id="KW-0732">Signal</keyword>
<feature type="domain" description="Predicted membrane protein YciQ-like C-terminal" evidence="4">
    <location>
        <begin position="293"/>
        <end position="538"/>
    </location>
</feature>
<evidence type="ECO:0000256" key="2">
    <source>
        <dbReference type="SAM" id="SignalP"/>
    </source>
</evidence>
<protein>
    <recommendedName>
        <fullName evidence="7">DUF2207 domain-containing protein</fullName>
    </recommendedName>
</protein>
<proteinExistence type="predicted"/>
<evidence type="ECO:0000259" key="3">
    <source>
        <dbReference type="Pfam" id="PF09972"/>
    </source>
</evidence>
<feature type="chain" id="PRO_5037564732" description="DUF2207 domain-containing protein" evidence="2">
    <location>
        <begin position="28"/>
        <end position="616"/>
    </location>
</feature>
<name>A0A916SGQ4_9MICO</name>
<keyword evidence="1" id="KW-1133">Transmembrane helix</keyword>
<dbReference type="InterPro" id="IPR048389">
    <property type="entry name" value="YciQ-like_C"/>
</dbReference>
<dbReference type="Pfam" id="PF20990">
    <property type="entry name" value="DUF2207_C"/>
    <property type="match status" value="1"/>
</dbReference>
<sequence length="616" mass="64231">MRSRSRVLLTLIGVAALVAGATTPAVADTSDFEFSLFDADYALSQAADGTSVVQVTETIVAEFPDYDQNRGIVRALPRWYQRAALNPTVTSVVDENGAPVFYEEVPGDEFLVLNLGTDDYVYGSNTYVISYSMQNVVGTFADQGDDEFYWDVNGTGFAQPFDRVSSTVRVDPALTGTLTGETACFRGSQGETTGCALTSATDATGATLFTADETGLGAEQTLTVVVGFTEGTFVQGAKTQPVPRVPSVDTPAPWWSNLLSGITGVGALALLVGAIVSRVRRGNGARGRGTIIPQYSAPKNVNVMVAAHLVDRGATAIPAQLVSLAVRKNLRILDYPVTTGDAEYTLQYITSDGADDLERSLLVAVFGTDPEPGAVRELTPGDESLGSSVLAVSDAARAAVVTSGLRLPLTLGGIAFAVLAVFAFAVAVVNQIATIGAYSLAPWPLASILLSIVAAVVAALLVQRKGHLTPLGAEARDYLLGMQVYLKLAEQERFRMLQSPDGAERVDVGDTKQVVKLYEKLLPFAVIWGVEDEWSKELEIRAAEADVQPDWFVSNNGFTALALTSALRGSSGAISYTAPTWESGGATGSSFGSGFGGTGGGGFSGGGGGGGGGGGR</sequence>
<evidence type="ECO:0000313" key="5">
    <source>
        <dbReference type="EMBL" id="GGA95441.1"/>
    </source>
</evidence>
<gene>
    <name evidence="5" type="ORF">GCM10010979_07310</name>
</gene>
<keyword evidence="6" id="KW-1185">Reference proteome</keyword>
<evidence type="ECO:0008006" key="7">
    <source>
        <dbReference type="Google" id="ProtNLM"/>
    </source>
</evidence>
<dbReference type="Pfam" id="PF09972">
    <property type="entry name" value="DUF2207"/>
    <property type="match status" value="1"/>
</dbReference>
<evidence type="ECO:0000313" key="6">
    <source>
        <dbReference type="Proteomes" id="UP000606922"/>
    </source>
</evidence>
<dbReference type="Proteomes" id="UP000606922">
    <property type="component" value="Unassembled WGS sequence"/>
</dbReference>
<reference evidence="5" key="1">
    <citation type="journal article" date="2014" name="Int. J. Syst. Evol. Microbiol.">
        <title>Complete genome sequence of Corynebacterium casei LMG S-19264T (=DSM 44701T), isolated from a smear-ripened cheese.</title>
        <authorList>
            <consortium name="US DOE Joint Genome Institute (JGI-PGF)"/>
            <person name="Walter F."/>
            <person name="Albersmeier A."/>
            <person name="Kalinowski J."/>
            <person name="Ruckert C."/>
        </authorList>
    </citation>
    <scope>NUCLEOTIDE SEQUENCE</scope>
    <source>
        <strain evidence="5">CGMCC 1.12813</strain>
    </source>
</reference>
<feature type="transmembrane region" description="Helical" evidence="1">
    <location>
        <begin position="407"/>
        <end position="429"/>
    </location>
</feature>